<keyword evidence="3" id="KW-1185">Reference proteome</keyword>
<dbReference type="AlphaFoldDB" id="A0A7R8UDG7"/>
<evidence type="ECO:0000313" key="3">
    <source>
        <dbReference type="Proteomes" id="UP000594454"/>
    </source>
</evidence>
<proteinExistence type="predicted"/>
<dbReference type="Proteomes" id="UP000594454">
    <property type="component" value="Chromosome 1"/>
</dbReference>
<evidence type="ECO:0000313" key="2">
    <source>
        <dbReference type="EMBL" id="CAD7078639.1"/>
    </source>
</evidence>
<gene>
    <name evidence="2" type="ORF">HERILL_LOCUS1895</name>
</gene>
<dbReference type="Pfam" id="PF12259">
    <property type="entry name" value="Baculo_F"/>
    <property type="match status" value="1"/>
</dbReference>
<dbReference type="OrthoDB" id="7491904at2759"/>
<organism evidence="2 3">
    <name type="scientific">Hermetia illucens</name>
    <name type="common">Black soldier fly</name>
    <dbReference type="NCBI Taxonomy" id="343691"/>
    <lineage>
        <taxon>Eukaryota</taxon>
        <taxon>Metazoa</taxon>
        <taxon>Ecdysozoa</taxon>
        <taxon>Arthropoda</taxon>
        <taxon>Hexapoda</taxon>
        <taxon>Insecta</taxon>
        <taxon>Pterygota</taxon>
        <taxon>Neoptera</taxon>
        <taxon>Endopterygota</taxon>
        <taxon>Diptera</taxon>
        <taxon>Brachycera</taxon>
        <taxon>Stratiomyomorpha</taxon>
        <taxon>Stratiomyidae</taxon>
        <taxon>Hermetiinae</taxon>
        <taxon>Hermetia</taxon>
    </lineage>
</organism>
<protein>
    <submittedName>
        <fullName evidence="2">Uncharacterized protein</fullName>
    </submittedName>
</protein>
<feature type="coiled-coil region" evidence="1">
    <location>
        <begin position="42"/>
        <end position="69"/>
    </location>
</feature>
<dbReference type="EMBL" id="LR899009">
    <property type="protein sequence ID" value="CAD7078639.1"/>
    <property type="molecule type" value="Genomic_DNA"/>
</dbReference>
<evidence type="ECO:0000256" key="1">
    <source>
        <dbReference type="SAM" id="Coils"/>
    </source>
</evidence>
<keyword evidence="1" id="KW-0175">Coiled coil</keyword>
<dbReference type="InterPro" id="IPR022048">
    <property type="entry name" value="Envelope_fusion-like"/>
</dbReference>
<sequence>MQPIRAALTIQPILTENGYTVINMGTTEIIQDTKTILHIINTRELKQTIDAIEENINRLEIRNDPLIAKELEDIHAKLKAIEPNARHKRGLINIIGTTNKWLFGTMDDDDRKEISDHIIIREKSGRSGL</sequence>
<reference evidence="2 3" key="1">
    <citation type="submission" date="2020-11" db="EMBL/GenBank/DDBJ databases">
        <authorList>
            <person name="Wallbank WR R."/>
            <person name="Pardo Diaz C."/>
            <person name="Kozak K."/>
            <person name="Martin S."/>
            <person name="Jiggins C."/>
            <person name="Moest M."/>
            <person name="Warren A I."/>
            <person name="Generalovic N T."/>
            <person name="Byers J.R.P. K."/>
            <person name="Montejo-Kovacevich G."/>
            <person name="Yen C E."/>
        </authorList>
    </citation>
    <scope>NUCLEOTIDE SEQUENCE [LARGE SCALE GENOMIC DNA]</scope>
</reference>
<accession>A0A7R8UDG7</accession>
<dbReference type="InParanoid" id="A0A7R8UDG7"/>
<name>A0A7R8UDG7_HERIL</name>